<evidence type="ECO:0000256" key="6">
    <source>
        <dbReference type="ARBA" id="ARBA00023136"/>
    </source>
</evidence>
<proteinExistence type="evidence at transcript level"/>
<evidence type="ECO:0000256" key="1">
    <source>
        <dbReference type="ARBA" id="ARBA00004434"/>
    </source>
</evidence>
<evidence type="ECO:0000256" key="3">
    <source>
        <dbReference type="ARBA" id="ARBA00022792"/>
    </source>
</evidence>
<dbReference type="AlphaFoldDB" id="A0A2P2HX87"/>
<evidence type="ECO:0000313" key="11">
    <source>
        <dbReference type="EMBL" id="LAB66394.1"/>
    </source>
</evidence>
<dbReference type="PROSITE" id="PS50076">
    <property type="entry name" value="DNAJ_2"/>
    <property type="match status" value="1"/>
</dbReference>
<comment type="similarity">
    <text evidence="7">Belongs to the TIM14 family.</text>
</comment>
<dbReference type="EMBL" id="IACT01001093">
    <property type="protein sequence ID" value="LAC20457.1"/>
    <property type="molecule type" value="mRNA"/>
</dbReference>
<organism evidence="11">
    <name type="scientific">Hirondellea gigas</name>
    <dbReference type="NCBI Taxonomy" id="1518452"/>
    <lineage>
        <taxon>Eukaryota</taxon>
        <taxon>Metazoa</taxon>
        <taxon>Ecdysozoa</taxon>
        <taxon>Arthropoda</taxon>
        <taxon>Crustacea</taxon>
        <taxon>Multicrustacea</taxon>
        <taxon>Malacostraca</taxon>
        <taxon>Eumalacostraca</taxon>
        <taxon>Peracarida</taxon>
        <taxon>Amphipoda</taxon>
        <taxon>Amphilochidea</taxon>
        <taxon>Lysianassida</taxon>
        <taxon>Lysianassidira</taxon>
        <taxon>Lysianassoidea</taxon>
        <taxon>Lysianassidae</taxon>
        <taxon>Hirondellea</taxon>
    </lineage>
</organism>
<evidence type="ECO:0000256" key="5">
    <source>
        <dbReference type="ARBA" id="ARBA00023128"/>
    </source>
</evidence>
<keyword evidence="4" id="KW-1133">Transmembrane helix</keyword>
<dbReference type="FunFam" id="1.10.287.110:FF:000001">
    <property type="entry name" value="Import inner membrane translocase subunit tim14"/>
    <property type="match status" value="1"/>
</dbReference>
<evidence type="ECO:0000259" key="10">
    <source>
        <dbReference type="PROSITE" id="PS50076"/>
    </source>
</evidence>
<evidence type="ECO:0000256" key="8">
    <source>
        <dbReference type="ARBA" id="ARBA00054366"/>
    </source>
</evidence>
<dbReference type="SUPFAM" id="SSF46565">
    <property type="entry name" value="Chaperone J-domain"/>
    <property type="match status" value="1"/>
</dbReference>
<evidence type="ECO:0000256" key="4">
    <source>
        <dbReference type="ARBA" id="ARBA00022989"/>
    </source>
</evidence>
<keyword evidence="2" id="KW-0812">Transmembrane</keyword>
<keyword evidence="3" id="KW-0999">Mitochondrion inner membrane</keyword>
<reference evidence="12" key="1">
    <citation type="submission" date="2017-11" db="EMBL/GenBank/DDBJ databases">
        <title>The sensing device of the deep-sea amphipod.</title>
        <authorList>
            <person name="Kobayashi H."/>
            <person name="Nagahama T."/>
            <person name="Arai W."/>
            <person name="Sasagawa Y."/>
            <person name="Umeda M."/>
            <person name="Hayashi T."/>
            <person name="Nikaido I."/>
            <person name="Watanabe H."/>
            <person name="Oguri K."/>
            <person name="Kitazato H."/>
            <person name="Fujioka K."/>
            <person name="Kido Y."/>
            <person name="Takami H."/>
        </authorList>
    </citation>
    <scope>NUCLEOTIDE SEQUENCE</scope>
    <source>
        <tissue evidence="12">Whole body</tissue>
    </source>
</reference>
<comment type="function">
    <text evidence="8">Probable component of the PAM complex, a complex required for the translocation of transit peptide-containing proteins from the inner membrane into the mitochondrial matrix in an ATP-dependent manner. May act as a co-chaperone that stimulate the ATP-dependent activity.</text>
</comment>
<dbReference type="GO" id="GO:0001671">
    <property type="term" value="F:ATPase activator activity"/>
    <property type="evidence" value="ECO:0007669"/>
    <property type="project" value="TreeGrafter"/>
</dbReference>
<sequence>MASSLIVAGLGIAALAFGARFMVRTIPNIGQKMAQAATSMPKLDSEMFAASKYYKGGFDPKMTKREATLILSVNSGAPPAKIKAAYMKLMLTNHPDRGGSPYLSSKISEAKDILDK</sequence>
<evidence type="ECO:0000313" key="12">
    <source>
        <dbReference type="EMBL" id="LAC20457.1"/>
    </source>
</evidence>
<dbReference type="GO" id="GO:0030150">
    <property type="term" value="P:protein import into mitochondrial matrix"/>
    <property type="evidence" value="ECO:0007669"/>
    <property type="project" value="TreeGrafter"/>
</dbReference>
<protein>
    <submittedName>
        <fullName evidence="11 12">Import inner membrane translocase subunit TIM14-like</fullName>
    </submittedName>
</protein>
<evidence type="ECO:0000256" key="9">
    <source>
        <dbReference type="SAM" id="MobiDB-lite"/>
    </source>
</evidence>
<dbReference type="EMBL" id="IACF01000629">
    <property type="protein sequence ID" value="LAB66394.1"/>
    <property type="molecule type" value="mRNA"/>
</dbReference>
<evidence type="ECO:0000256" key="2">
    <source>
        <dbReference type="ARBA" id="ARBA00022692"/>
    </source>
</evidence>
<evidence type="ECO:0000256" key="7">
    <source>
        <dbReference type="ARBA" id="ARBA00038105"/>
    </source>
</evidence>
<dbReference type="InterPro" id="IPR036869">
    <property type="entry name" value="J_dom_sf"/>
</dbReference>
<feature type="domain" description="J" evidence="10">
    <location>
        <begin position="66"/>
        <end position="116"/>
    </location>
</feature>
<dbReference type="InterPro" id="IPR001623">
    <property type="entry name" value="DnaJ_domain"/>
</dbReference>
<accession>A0A2P2HX87</accession>
<dbReference type="SMART" id="SM00271">
    <property type="entry name" value="DnaJ"/>
    <property type="match status" value="1"/>
</dbReference>
<dbReference type="PANTHER" id="PTHR12763:SF28">
    <property type="entry name" value="GEO10507P1-RELATED"/>
    <property type="match status" value="1"/>
</dbReference>
<reference evidence="11" key="2">
    <citation type="journal article" date="2018" name="Biosci. Biotechnol. Biochem.">
        <title>Polysaccharide hydrolase of the hadal zone amphipods Hirondellea gigas.</title>
        <authorList>
            <person name="Kobayashi H."/>
            <person name="Nagahama T."/>
            <person name="Arai W."/>
            <person name="Sasagawa Y."/>
            <person name="Umeda M."/>
            <person name="Hayashi T."/>
            <person name="Nikaido I."/>
            <person name="Watanabe H."/>
            <person name="Oguri K."/>
            <person name="Kitazato H."/>
            <person name="Fujioka K."/>
            <person name="Kido Y."/>
            <person name="Takami H."/>
        </authorList>
    </citation>
    <scope>NUCLEOTIDE SEQUENCE</scope>
    <source>
        <tissue evidence="11">Whole body</tissue>
    </source>
</reference>
<dbReference type="PANTHER" id="PTHR12763">
    <property type="match status" value="1"/>
</dbReference>
<name>A0A2P2HX87_9CRUS</name>
<feature type="region of interest" description="Disordered" evidence="9">
    <location>
        <begin position="95"/>
        <end position="116"/>
    </location>
</feature>
<keyword evidence="6" id="KW-0472">Membrane</keyword>
<dbReference type="Gene3D" id="1.10.287.110">
    <property type="entry name" value="DnaJ domain"/>
    <property type="match status" value="1"/>
</dbReference>
<keyword evidence="5" id="KW-0496">Mitochondrion</keyword>
<dbReference type="GO" id="GO:0001405">
    <property type="term" value="C:PAM complex, Tim23 associated import motor"/>
    <property type="evidence" value="ECO:0007669"/>
    <property type="project" value="TreeGrafter"/>
</dbReference>
<comment type="subcellular location">
    <subcellularLocation>
        <location evidence="1">Mitochondrion inner membrane</location>
        <topology evidence="1">Single-pass membrane protein</topology>
    </subcellularLocation>
</comment>